<evidence type="ECO:0000313" key="8">
    <source>
        <dbReference type="WBParaSite" id="jg26788"/>
    </source>
</evidence>
<dbReference type="Pfam" id="PF04042">
    <property type="entry name" value="DNA_pol_E_B"/>
    <property type="match status" value="1"/>
</dbReference>
<evidence type="ECO:0000259" key="6">
    <source>
        <dbReference type="Pfam" id="PF04042"/>
    </source>
</evidence>
<evidence type="ECO:0000256" key="2">
    <source>
        <dbReference type="ARBA" id="ARBA00007299"/>
    </source>
</evidence>
<dbReference type="AlphaFoldDB" id="A0A915E8A7"/>
<comment type="similarity">
    <text evidence="2">Belongs to the DNA polymerase alpha subunit B family.</text>
</comment>
<feature type="domain" description="DNA polymerase alpha/delta/epsilon subunit B" evidence="6">
    <location>
        <begin position="43"/>
        <end position="241"/>
    </location>
</feature>
<proteinExistence type="inferred from homology"/>
<organism evidence="7 8">
    <name type="scientific">Ditylenchus dipsaci</name>
    <dbReference type="NCBI Taxonomy" id="166011"/>
    <lineage>
        <taxon>Eukaryota</taxon>
        <taxon>Metazoa</taxon>
        <taxon>Ecdysozoa</taxon>
        <taxon>Nematoda</taxon>
        <taxon>Chromadorea</taxon>
        <taxon>Rhabditida</taxon>
        <taxon>Tylenchina</taxon>
        <taxon>Tylenchomorpha</taxon>
        <taxon>Sphaerularioidea</taxon>
        <taxon>Anguinidae</taxon>
        <taxon>Anguininae</taxon>
        <taxon>Ditylenchus</taxon>
    </lineage>
</organism>
<evidence type="ECO:0000256" key="4">
    <source>
        <dbReference type="ARBA" id="ARBA00022705"/>
    </source>
</evidence>
<reference evidence="8" key="1">
    <citation type="submission" date="2022-11" db="UniProtKB">
        <authorList>
            <consortium name="WormBaseParasite"/>
        </authorList>
    </citation>
    <scope>IDENTIFICATION</scope>
</reference>
<dbReference type="GO" id="GO:0003677">
    <property type="term" value="F:DNA binding"/>
    <property type="evidence" value="ECO:0007669"/>
    <property type="project" value="InterPro"/>
</dbReference>
<accession>A0A915E8A7</accession>
<evidence type="ECO:0000256" key="3">
    <source>
        <dbReference type="ARBA" id="ARBA00018596"/>
    </source>
</evidence>
<protein>
    <recommendedName>
        <fullName evidence="3">DNA polymerase alpha subunit B</fullName>
    </recommendedName>
</protein>
<dbReference type="GO" id="GO:0005658">
    <property type="term" value="C:alpha DNA polymerase:primase complex"/>
    <property type="evidence" value="ECO:0007669"/>
    <property type="project" value="TreeGrafter"/>
</dbReference>
<dbReference type="InterPro" id="IPR016722">
    <property type="entry name" value="DNA_pol_alpha_bsu"/>
</dbReference>
<keyword evidence="4" id="KW-0235">DNA replication</keyword>
<evidence type="ECO:0000256" key="5">
    <source>
        <dbReference type="ARBA" id="ARBA00023242"/>
    </source>
</evidence>
<dbReference type="Gene3D" id="3.60.21.60">
    <property type="match status" value="2"/>
</dbReference>
<evidence type="ECO:0000256" key="1">
    <source>
        <dbReference type="ARBA" id="ARBA00004123"/>
    </source>
</evidence>
<keyword evidence="7" id="KW-1185">Reference proteome</keyword>
<sequence>MPITVRGNYDEKQTFVVKEIIKLPESIPPSLCRKSQTSRIRIVVAVGPFILKDGEVYPVKLVDHAVRWNADTLIIIGPLLQENDQPSGAMSVKRLFRLFIKGLSDAVSKQKLRIIVIPSHCDVNAVDVFPTPPYDVPDDCLAHNVIVLADPAIFTIDGVHFAVSASGIVDHLIEQEVLQFQEPENQNQDSISRAISYMFSSQSLYPLYPPDKNLKFSTKSKEKVSMTKRPHVLILPSVLKPSIKVVEGCVCLNPGQFTRLECAATFTSLEIDLNSASIALSNSIADHIQVNIIQ</sequence>
<name>A0A915E8A7_9BILA</name>
<keyword evidence="5" id="KW-0539">Nucleus</keyword>
<comment type="subcellular location">
    <subcellularLocation>
        <location evidence="1">Nucleus</location>
    </subcellularLocation>
</comment>
<dbReference type="InterPro" id="IPR007185">
    <property type="entry name" value="DNA_pol_a/d/e_bsu"/>
</dbReference>
<dbReference type="WBParaSite" id="jg26788">
    <property type="protein sequence ID" value="jg26788"/>
    <property type="gene ID" value="jg26788"/>
</dbReference>
<dbReference type="Proteomes" id="UP000887574">
    <property type="component" value="Unplaced"/>
</dbReference>
<dbReference type="GO" id="GO:0006270">
    <property type="term" value="P:DNA replication initiation"/>
    <property type="evidence" value="ECO:0007669"/>
    <property type="project" value="TreeGrafter"/>
</dbReference>
<evidence type="ECO:0000313" key="7">
    <source>
        <dbReference type="Proteomes" id="UP000887574"/>
    </source>
</evidence>
<dbReference type="PANTHER" id="PTHR23061">
    <property type="entry name" value="DNA POLYMERASE 2 ALPHA 70 KDA SUBUNIT"/>
    <property type="match status" value="1"/>
</dbReference>
<dbReference type="PANTHER" id="PTHR23061:SF12">
    <property type="entry name" value="DNA POLYMERASE ALPHA SUBUNIT B"/>
    <property type="match status" value="1"/>
</dbReference>